<dbReference type="SUPFAM" id="SSF56349">
    <property type="entry name" value="DNA breaking-rejoining enzymes"/>
    <property type="match status" value="1"/>
</dbReference>
<keyword evidence="1" id="KW-0233">DNA recombination</keyword>
<organism evidence="3 5">
    <name type="scientific">Mytilus galloprovincialis</name>
    <name type="common">Mediterranean mussel</name>
    <dbReference type="NCBI Taxonomy" id="29158"/>
    <lineage>
        <taxon>Eukaryota</taxon>
        <taxon>Metazoa</taxon>
        <taxon>Spiralia</taxon>
        <taxon>Lophotrochozoa</taxon>
        <taxon>Mollusca</taxon>
        <taxon>Bivalvia</taxon>
        <taxon>Autobranchia</taxon>
        <taxon>Pteriomorphia</taxon>
        <taxon>Mytilida</taxon>
        <taxon>Mytiloidea</taxon>
        <taxon>Mytilidae</taxon>
        <taxon>Mytilinae</taxon>
        <taxon>Mytilus</taxon>
    </lineage>
</organism>
<evidence type="ECO:0000256" key="1">
    <source>
        <dbReference type="ARBA" id="ARBA00023172"/>
    </source>
</evidence>
<feature type="domain" description="Tyr recombinase" evidence="2">
    <location>
        <begin position="7"/>
        <end position="212"/>
    </location>
</feature>
<dbReference type="PROSITE" id="PS51898">
    <property type="entry name" value="TYR_RECOMBINASE"/>
    <property type="match status" value="1"/>
</dbReference>
<comment type="caution">
    <text evidence="3">The sequence shown here is derived from an EMBL/GenBank/DDBJ whole genome shotgun (WGS) entry which is preliminary data.</text>
</comment>
<dbReference type="GO" id="GO:0015074">
    <property type="term" value="P:DNA integration"/>
    <property type="evidence" value="ECO:0007669"/>
    <property type="project" value="InterPro"/>
</dbReference>
<dbReference type="Proteomes" id="UP000596742">
    <property type="component" value="Unassembled WGS sequence"/>
</dbReference>
<dbReference type="InterPro" id="IPR011010">
    <property type="entry name" value="DNA_brk_join_enz"/>
</dbReference>
<dbReference type="InterPro" id="IPR002104">
    <property type="entry name" value="Integrase_catalytic"/>
</dbReference>
<dbReference type="InterPro" id="IPR013762">
    <property type="entry name" value="Integrase-like_cat_sf"/>
</dbReference>
<proteinExistence type="predicted"/>
<dbReference type="PANTHER" id="PTHR34605">
    <property type="entry name" value="PHAGE_INTEGRASE DOMAIN-CONTAINING PROTEIN"/>
    <property type="match status" value="1"/>
</dbReference>
<dbReference type="PANTHER" id="PTHR34605:SF3">
    <property type="entry name" value="P CELL-TYPE AGGLUTINATION PROTEIN MAP4-LIKE-RELATED"/>
    <property type="match status" value="1"/>
</dbReference>
<evidence type="ECO:0000313" key="5">
    <source>
        <dbReference type="Proteomes" id="UP000596742"/>
    </source>
</evidence>
<keyword evidence="5" id="KW-1185">Reference proteome</keyword>
<evidence type="ECO:0000259" key="2">
    <source>
        <dbReference type="PROSITE" id="PS51898"/>
    </source>
</evidence>
<dbReference type="GO" id="GO:0006310">
    <property type="term" value="P:DNA recombination"/>
    <property type="evidence" value="ECO:0007669"/>
    <property type="project" value="UniProtKB-KW"/>
</dbReference>
<dbReference type="Gene3D" id="1.10.443.10">
    <property type="entry name" value="Intergrase catalytic core"/>
    <property type="match status" value="1"/>
</dbReference>
<dbReference type="AlphaFoldDB" id="A0A8B6C9U5"/>
<dbReference type="Pfam" id="PF00589">
    <property type="entry name" value="Phage_integrase"/>
    <property type="match status" value="1"/>
</dbReference>
<reference evidence="3" key="1">
    <citation type="submission" date="2018-11" db="EMBL/GenBank/DDBJ databases">
        <authorList>
            <person name="Alioto T."/>
            <person name="Alioto T."/>
        </authorList>
    </citation>
    <scope>NUCLEOTIDE SEQUENCE</scope>
</reference>
<gene>
    <name evidence="4" type="ORF">MGAL_10B092771</name>
    <name evidence="3" type="ORF">MGAL_10B093165</name>
</gene>
<sequence length="212" mass="23886">MLIGMERLDKRVDSRLPITPQILDKLISLLPSVCLSQYETLLFSGLFSLAYFGFFRIGELVVNKSLAHSHTLSLDDFSFSDNNVSINLKFSKTDQLGKGSLIIIPSINSHVCPVHLLKKYFIARPKTIGPAFIHFGGNYVTRYQFNAVLKKALNVANITSDNFQSHSFRIGAASQSSKMGFSDDEIQDFGRWESKAYKRYIRIPTLKLASQI</sequence>
<accession>A0A8B6C9U5</accession>
<evidence type="ECO:0000313" key="4">
    <source>
        <dbReference type="EMBL" id="VDI50441.1"/>
    </source>
</evidence>
<dbReference type="EMBL" id="UYJE01001366">
    <property type="protein sequence ID" value="VDI01631.1"/>
    <property type="molecule type" value="Genomic_DNA"/>
</dbReference>
<dbReference type="EMBL" id="UYJE01006952">
    <property type="protein sequence ID" value="VDI50441.1"/>
    <property type="molecule type" value="Genomic_DNA"/>
</dbReference>
<name>A0A8B6C9U5_MYTGA</name>
<evidence type="ECO:0000313" key="3">
    <source>
        <dbReference type="EMBL" id="VDI01631.1"/>
    </source>
</evidence>
<protein>
    <recommendedName>
        <fullName evidence="2">Tyr recombinase domain-containing protein</fullName>
    </recommendedName>
</protein>
<dbReference type="InterPro" id="IPR052925">
    <property type="entry name" value="Phage_Integrase-like_Recomb"/>
</dbReference>
<dbReference type="OrthoDB" id="6155893at2759"/>
<dbReference type="GO" id="GO:0003677">
    <property type="term" value="F:DNA binding"/>
    <property type="evidence" value="ECO:0007669"/>
    <property type="project" value="InterPro"/>
</dbReference>